<keyword evidence="3" id="KW-1185">Reference proteome</keyword>
<evidence type="ECO:0000313" key="2">
    <source>
        <dbReference type="EnsemblMetazoa" id="CJA35582.1"/>
    </source>
</evidence>
<accession>A0A8R1EKS0</accession>
<dbReference type="PANTHER" id="PTHR33332">
    <property type="entry name" value="REVERSE TRANSCRIPTASE DOMAIN-CONTAINING PROTEIN"/>
    <property type="match status" value="1"/>
</dbReference>
<evidence type="ECO:0000259" key="1">
    <source>
        <dbReference type="Pfam" id="PF00078"/>
    </source>
</evidence>
<feature type="domain" description="Reverse transcriptase" evidence="1">
    <location>
        <begin position="11"/>
        <end position="114"/>
    </location>
</feature>
<dbReference type="EnsemblMetazoa" id="CJA35582.1">
    <property type="protein sequence ID" value="CJA35582.1"/>
    <property type="gene ID" value="WBGene00211429"/>
</dbReference>
<reference evidence="3" key="1">
    <citation type="submission" date="2010-08" db="EMBL/GenBank/DDBJ databases">
        <authorList>
            <consortium name="Caenorhabditis japonica Sequencing Consortium"/>
            <person name="Wilson R.K."/>
        </authorList>
    </citation>
    <scope>NUCLEOTIDE SEQUENCE [LARGE SCALE GENOMIC DNA]</scope>
    <source>
        <strain evidence="3">DF5081</strain>
    </source>
</reference>
<sequence>EGPTRFKKNHSTTTAITEATSCIVGGLNMDKPACRTIMTSLGMKAAFDTISIAKLMCGLEDAFADKKVCGWLGNYLYKRKISVQYDEVKSSWLTLNRGVPQGAVLSPNLFNFFIMLRSNDDVGDLKSFLKCYPAKPLPLSKLWKDPVAAATALGLAVTPFDPGGDADS</sequence>
<dbReference type="Pfam" id="PF00078">
    <property type="entry name" value="RVT_1"/>
    <property type="match status" value="1"/>
</dbReference>
<name>A0A8R1EKS0_CAEJA</name>
<reference evidence="2" key="2">
    <citation type="submission" date="2022-06" db="UniProtKB">
        <authorList>
            <consortium name="EnsemblMetazoa"/>
        </authorList>
    </citation>
    <scope>IDENTIFICATION</scope>
    <source>
        <strain evidence="2">DF5081</strain>
    </source>
</reference>
<protein>
    <submittedName>
        <fullName evidence="2">Reverse transcriptase domain-containing protein</fullName>
    </submittedName>
</protein>
<dbReference type="InterPro" id="IPR000477">
    <property type="entry name" value="RT_dom"/>
</dbReference>
<dbReference type="Proteomes" id="UP000005237">
    <property type="component" value="Unassembled WGS sequence"/>
</dbReference>
<proteinExistence type="predicted"/>
<organism evidence="2 3">
    <name type="scientific">Caenorhabditis japonica</name>
    <dbReference type="NCBI Taxonomy" id="281687"/>
    <lineage>
        <taxon>Eukaryota</taxon>
        <taxon>Metazoa</taxon>
        <taxon>Ecdysozoa</taxon>
        <taxon>Nematoda</taxon>
        <taxon>Chromadorea</taxon>
        <taxon>Rhabditida</taxon>
        <taxon>Rhabditina</taxon>
        <taxon>Rhabditomorpha</taxon>
        <taxon>Rhabditoidea</taxon>
        <taxon>Rhabditidae</taxon>
        <taxon>Peloderinae</taxon>
        <taxon>Caenorhabditis</taxon>
    </lineage>
</organism>
<evidence type="ECO:0000313" key="3">
    <source>
        <dbReference type="Proteomes" id="UP000005237"/>
    </source>
</evidence>
<dbReference type="AlphaFoldDB" id="A0A8R1EKS0"/>